<reference evidence="2" key="1">
    <citation type="journal article" date="2019" name="Int. J. Syst. Evol. Microbiol.">
        <title>The Global Catalogue of Microorganisms (GCM) 10K type strain sequencing project: providing services to taxonomists for standard genome sequencing and annotation.</title>
        <authorList>
            <consortium name="The Broad Institute Genomics Platform"/>
            <consortium name="The Broad Institute Genome Sequencing Center for Infectious Disease"/>
            <person name="Wu L."/>
            <person name="Ma J."/>
        </authorList>
    </citation>
    <scope>NUCLEOTIDE SEQUENCE [LARGE SCALE GENOMIC DNA]</scope>
    <source>
        <strain evidence="2">KCTC 42443</strain>
    </source>
</reference>
<gene>
    <name evidence="1" type="ORF">GCM10016455_13000</name>
</gene>
<organism evidence="1 2">
    <name type="scientific">Aliiroseovarius zhejiangensis</name>
    <dbReference type="NCBI Taxonomy" id="1632025"/>
    <lineage>
        <taxon>Bacteria</taxon>
        <taxon>Pseudomonadati</taxon>
        <taxon>Pseudomonadota</taxon>
        <taxon>Alphaproteobacteria</taxon>
        <taxon>Rhodobacterales</taxon>
        <taxon>Paracoccaceae</taxon>
        <taxon>Aliiroseovarius</taxon>
    </lineage>
</organism>
<keyword evidence="2" id="KW-1185">Reference proteome</keyword>
<comment type="caution">
    <text evidence="1">The sequence shown here is derived from an EMBL/GenBank/DDBJ whole genome shotgun (WGS) entry which is preliminary data.</text>
</comment>
<evidence type="ECO:0000313" key="1">
    <source>
        <dbReference type="EMBL" id="GHE94096.1"/>
    </source>
</evidence>
<protein>
    <submittedName>
        <fullName evidence="1">Uncharacterized protein</fullName>
    </submittedName>
</protein>
<evidence type="ECO:0000313" key="2">
    <source>
        <dbReference type="Proteomes" id="UP000609802"/>
    </source>
</evidence>
<name>A0ABQ3IWV1_9RHOB</name>
<proteinExistence type="predicted"/>
<sequence length="52" mass="4917">MPDGPVGAVGREALLGGDARLGAEAGLGGVARLAGDAVEARAWLSPSTAGAT</sequence>
<accession>A0ABQ3IWV1</accession>
<dbReference type="EMBL" id="BNCH01000002">
    <property type="protein sequence ID" value="GHE94096.1"/>
    <property type="molecule type" value="Genomic_DNA"/>
</dbReference>
<dbReference type="Proteomes" id="UP000609802">
    <property type="component" value="Unassembled WGS sequence"/>
</dbReference>